<sequence>MRHAWKPVTALILVAALPACVSARLGGSPPRAVAAVPQAGAGYSEPTALEPAPAAPAGSVLAEPLPPPPGSQVAAVDTGVPAAGGPVIADVPPTPAAPPAQVAAINPVPAAPSGPSRSSVLGGWNAREATGSSCRVTLSSSPALDLYRASTVNCQNKDLARVSAWDFRDGEVYLYQPGGTVAARLRSGGGALEGALTKSGAPLTLAR</sequence>
<evidence type="ECO:0000313" key="5">
    <source>
        <dbReference type="EMBL" id="KAA2236839.1"/>
    </source>
</evidence>
<proteinExistence type="predicted"/>
<evidence type="ECO:0000256" key="1">
    <source>
        <dbReference type="ARBA" id="ARBA00022729"/>
    </source>
</evidence>
<protein>
    <recommendedName>
        <fullName evidence="4">Alkaline proteinase inhibitor/ Outer membrane lipoprotein Omp19 domain-containing protein</fullName>
    </recommendedName>
</protein>
<dbReference type="InterPro" id="IPR016085">
    <property type="entry name" value="Protease_inh_B-barrel_dom"/>
</dbReference>
<comment type="caution">
    <text evidence="5">The sequence shown here is derived from an EMBL/GenBank/DDBJ whole genome shotgun (WGS) entry which is preliminary data.</text>
</comment>
<dbReference type="Pfam" id="PF02974">
    <property type="entry name" value="Inh"/>
    <property type="match status" value="1"/>
</dbReference>
<dbReference type="RefSeq" id="WP_149818034.1">
    <property type="nucleotide sequence ID" value="NZ_VUOA01000022.1"/>
</dbReference>
<organism evidence="5 6">
    <name type="scientific">Salinarimonas soli</name>
    <dbReference type="NCBI Taxonomy" id="1638099"/>
    <lineage>
        <taxon>Bacteria</taxon>
        <taxon>Pseudomonadati</taxon>
        <taxon>Pseudomonadota</taxon>
        <taxon>Alphaproteobacteria</taxon>
        <taxon>Hyphomicrobiales</taxon>
        <taxon>Salinarimonadaceae</taxon>
        <taxon>Salinarimonas</taxon>
    </lineage>
</organism>
<evidence type="ECO:0000256" key="2">
    <source>
        <dbReference type="SAM" id="MobiDB-lite"/>
    </source>
</evidence>
<feature type="signal peptide" evidence="3">
    <location>
        <begin position="1"/>
        <end position="23"/>
    </location>
</feature>
<accession>A0A5B2VEU8</accession>
<dbReference type="SUPFAM" id="SSF50882">
    <property type="entry name" value="beta-Barrel protease inhibitors"/>
    <property type="match status" value="1"/>
</dbReference>
<feature type="domain" description="Alkaline proteinase inhibitor/ Outer membrane lipoprotein Omp19" evidence="4">
    <location>
        <begin position="115"/>
        <end position="207"/>
    </location>
</feature>
<feature type="chain" id="PRO_5022903355" description="Alkaline proteinase inhibitor/ Outer membrane lipoprotein Omp19 domain-containing protein" evidence="3">
    <location>
        <begin position="24"/>
        <end position="207"/>
    </location>
</feature>
<dbReference type="InterPro" id="IPR021140">
    <property type="entry name" value="Inh/Omp19"/>
</dbReference>
<evidence type="ECO:0000256" key="3">
    <source>
        <dbReference type="SAM" id="SignalP"/>
    </source>
</evidence>
<dbReference type="EMBL" id="VUOA01000022">
    <property type="protein sequence ID" value="KAA2236839.1"/>
    <property type="molecule type" value="Genomic_DNA"/>
</dbReference>
<name>A0A5B2VEU8_9HYPH</name>
<evidence type="ECO:0000259" key="4">
    <source>
        <dbReference type="Pfam" id="PF02974"/>
    </source>
</evidence>
<evidence type="ECO:0000313" key="6">
    <source>
        <dbReference type="Proteomes" id="UP000323142"/>
    </source>
</evidence>
<dbReference type="Gene3D" id="2.40.128.10">
    <property type="match status" value="1"/>
</dbReference>
<dbReference type="Proteomes" id="UP000323142">
    <property type="component" value="Unassembled WGS sequence"/>
</dbReference>
<keyword evidence="1 3" id="KW-0732">Signal</keyword>
<feature type="region of interest" description="Disordered" evidence="2">
    <location>
        <begin position="47"/>
        <end position="73"/>
    </location>
</feature>
<gene>
    <name evidence="5" type="ORF">F0L46_12665</name>
</gene>
<reference evidence="5 6" key="1">
    <citation type="submission" date="2019-09" db="EMBL/GenBank/DDBJ databases">
        <title>Salinarimonas rosea gen. nov., sp. nov., a new member of the a-2 subgroup of the Proteobacteria.</title>
        <authorList>
            <person name="Liu J."/>
        </authorList>
    </citation>
    <scope>NUCLEOTIDE SEQUENCE [LARGE SCALE GENOMIC DNA]</scope>
    <source>
        <strain evidence="5 6">BN140002</strain>
    </source>
</reference>
<dbReference type="GO" id="GO:0004866">
    <property type="term" value="F:endopeptidase inhibitor activity"/>
    <property type="evidence" value="ECO:0007669"/>
    <property type="project" value="InterPro"/>
</dbReference>
<dbReference type="AlphaFoldDB" id="A0A5B2VEU8"/>
<keyword evidence="6" id="KW-1185">Reference proteome</keyword>
<reference evidence="5 6" key="2">
    <citation type="submission" date="2019-09" db="EMBL/GenBank/DDBJ databases">
        <authorList>
            <person name="Jin C."/>
        </authorList>
    </citation>
    <scope>NUCLEOTIDE SEQUENCE [LARGE SCALE GENOMIC DNA]</scope>
    <source>
        <strain evidence="5 6">BN140002</strain>
    </source>
</reference>
<dbReference type="OrthoDB" id="8446677at2"/>